<dbReference type="Proteomes" id="UP000245942">
    <property type="component" value="Unassembled WGS sequence"/>
</dbReference>
<keyword evidence="3" id="KW-1133">Transmembrane helix</keyword>
<dbReference type="PANTHER" id="PTHR12967">
    <property type="entry name" value="PROTEIN SHQ1 HOMOLOG"/>
    <property type="match status" value="1"/>
</dbReference>
<proteinExistence type="inferred from homology"/>
<evidence type="ECO:0000256" key="3">
    <source>
        <dbReference type="SAM" id="Phobius"/>
    </source>
</evidence>
<keyword evidence="7" id="KW-1185">Reference proteome</keyword>
<dbReference type="AlphaFoldDB" id="A0A316TXB8"/>
<dbReference type="InterPro" id="IPR048696">
    <property type="entry name" value="SHQ1-like_CS"/>
</dbReference>
<dbReference type="EMBL" id="KZ819340">
    <property type="protein sequence ID" value="PWN17820.1"/>
    <property type="molecule type" value="Genomic_DNA"/>
</dbReference>
<feature type="domain" description="SHQ1-like CS" evidence="5">
    <location>
        <begin position="38"/>
        <end position="121"/>
    </location>
</feature>
<evidence type="ECO:0000256" key="2">
    <source>
        <dbReference type="SAM" id="MobiDB-lite"/>
    </source>
</evidence>
<dbReference type="OrthoDB" id="73639at2759"/>
<comment type="similarity">
    <text evidence="1">Belongs to the SHQ1 family.</text>
</comment>
<feature type="transmembrane region" description="Helical" evidence="3">
    <location>
        <begin position="15"/>
        <end position="32"/>
    </location>
</feature>
<reference evidence="6 7" key="1">
    <citation type="journal article" date="2018" name="Mol. Biol. Evol.">
        <title>Broad Genomic Sampling Reveals a Smut Pathogenic Ancestry of the Fungal Clade Ustilaginomycotina.</title>
        <authorList>
            <person name="Kijpornyongpan T."/>
            <person name="Mondo S.J."/>
            <person name="Barry K."/>
            <person name="Sandor L."/>
            <person name="Lee J."/>
            <person name="Lipzen A."/>
            <person name="Pangilinan J."/>
            <person name="LaButti K."/>
            <person name="Hainaut M."/>
            <person name="Henrissat B."/>
            <person name="Grigoriev I.V."/>
            <person name="Spatafora J.W."/>
            <person name="Aime M.C."/>
        </authorList>
    </citation>
    <scope>NUCLEOTIDE SEQUENCE [LARGE SCALE GENOMIC DNA]</scope>
    <source>
        <strain evidence="6 7">MCA 4718</strain>
    </source>
</reference>
<dbReference type="RefSeq" id="XP_025344980.1">
    <property type="nucleotide sequence ID" value="XM_025489164.1"/>
</dbReference>
<name>A0A316TXB8_9BASI</name>
<dbReference type="STRING" id="1684307.A0A316TXB8"/>
<protein>
    <submittedName>
        <fullName evidence="6">Uncharacterized protein</fullName>
    </submittedName>
</protein>
<dbReference type="Pfam" id="PF04925">
    <property type="entry name" value="SHQ1"/>
    <property type="match status" value="1"/>
</dbReference>
<feature type="compositionally biased region" description="Basic and acidic residues" evidence="2">
    <location>
        <begin position="171"/>
        <end position="180"/>
    </location>
</feature>
<feature type="domain" description="Shq1 C-terminal" evidence="4">
    <location>
        <begin position="261"/>
        <end position="366"/>
    </location>
</feature>
<dbReference type="InterPro" id="IPR007009">
    <property type="entry name" value="Shq1_C"/>
</dbReference>
<feature type="region of interest" description="Disordered" evidence="2">
    <location>
        <begin position="169"/>
        <end position="191"/>
    </location>
</feature>
<dbReference type="Gene3D" id="2.60.40.790">
    <property type="match status" value="1"/>
</dbReference>
<organism evidence="6 7">
    <name type="scientific">Pseudomicrostroma glucosiphilum</name>
    <dbReference type="NCBI Taxonomy" id="1684307"/>
    <lineage>
        <taxon>Eukaryota</taxon>
        <taxon>Fungi</taxon>
        <taxon>Dikarya</taxon>
        <taxon>Basidiomycota</taxon>
        <taxon>Ustilaginomycotina</taxon>
        <taxon>Exobasidiomycetes</taxon>
        <taxon>Microstromatales</taxon>
        <taxon>Microstromatales incertae sedis</taxon>
        <taxon>Pseudomicrostroma</taxon>
    </lineage>
</organism>
<keyword evidence="3" id="KW-0472">Membrane</keyword>
<gene>
    <name evidence="6" type="ORF">BCV69DRAFT_122949</name>
</gene>
<dbReference type="InterPro" id="IPR008978">
    <property type="entry name" value="HSP20-like_chaperone"/>
</dbReference>
<dbReference type="GO" id="GO:0005654">
    <property type="term" value="C:nucleoplasm"/>
    <property type="evidence" value="ECO:0007669"/>
    <property type="project" value="TreeGrafter"/>
</dbReference>
<dbReference type="GO" id="GO:0000493">
    <property type="term" value="P:box H/ACA snoRNP assembly"/>
    <property type="evidence" value="ECO:0007669"/>
    <property type="project" value="InterPro"/>
</dbReference>
<dbReference type="PANTHER" id="PTHR12967:SF0">
    <property type="entry name" value="PROTEIN SHQ1 HOMOLOG"/>
    <property type="match status" value="1"/>
</dbReference>
<evidence type="ECO:0000259" key="4">
    <source>
        <dbReference type="Pfam" id="PF04925"/>
    </source>
</evidence>
<evidence type="ECO:0000259" key="5">
    <source>
        <dbReference type="Pfam" id="PF21413"/>
    </source>
</evidence>
<keyword evidence="3" id="KW-0812">Transmembrane</keyword>
<dbReference type="GeneID" id="37010898"/>
<dbReference type="GO" id="GO:0051082">
    <property type="term" value="F:unfolded protein binding"/>
    <property type="evidence" value="ECO:0007669"/>
    <property type="project" value="TreeGrafter"/>
</dbReference>
<evidence type="ECO:0000313" key="6">
    <source>
        <dbReference type="EMBL" id="PWN17820.1"/>
    </source>
</evidence>
<dbReference type="InterPro" id="IPR039742">
    <property type="entry name" value="Shq1"/>
</dbReference>
<sequence length="449" mass="49608">MFLLADLALFYLYDLYWYLLLSLSLILISLTMESELVTPPFRVNQTDTHVIIEAQCPLTPANLQPEAVVEDTIFALRCPPYYLPLHFPAALSSVEQVHRSGSVIRVDLHKADAGLDFIGLEDIQPTMFVDADPQSFSVAAEAGPSRQKREKDEEAEAILKEVLQRENMTAVKEDKTEKRTRGTSGAGELFADLSTEELQANKAAAESAEDERFDEQSYLDSFVDEEGEIEELLRWKYETGPTSSSSSEATAEATELAVPAHLRLLLVDLLYAYHLSLLVSTGPPIYPWLLCTLSRSLSAPPSPPFATSDTVSSVLRSGFRRGLTFPLHRNWRLCQRAAADVVSRLSSGRQEVLAGLSDMSGCLVEGEKEATEGPDEAARWGILNESLVRPLIAKVQADINTSYSTLAEEVNAVARGLTKSNVAPSWDLELLEQMAEDVIAEQRGEQESR</sequence>
<dbReference type="Pfam" id="PF21413">
    <property type="entry name" value="SHQ1-like_CS"/>
    <property type="match status" value="1"/>
</dbReference>
<accession>A0A316TXB8</accession>
<evidence type="ECO:0000313" key="7">
    <source>
        <dbReference type="Proteomes" id="UP000245942"/>
    </source>
</evidence>
<evidence type="ECO:0000256" key="1">
    <source>
        <dbReference type="ARBA" id="ARBA00005607"/>
    </source>
</evidence>
<dbReference type="GO" id="GO:0005737">
    <property type="term" value="C:cytoplasm"/>
    <property type="evidence" value="ECO:0007669"/>
    <property type="project" value="TreeGrafter"/>
</dbReference>